<evidence type="ECO:0000313" key="2">
    <source>
        <dbReference type="EMBL" id="KAL3073429.1"/>
    </source>
</evidence>
<sequence>MIKIDIGHYFAKKVTFQQYWRGGYIRDQENFVQLHQKDLEWSWKSERAIDFEWMKLNTAKEHLERQLEVAKNRLEQERQRAEETERNLKSAEMEKDSLIERIEALKDNLKRCKE</sequence>
<gene>
    <name evidence="2" type="ORF">niasHT_038567</name>
</gene>
<dbReference type="Proteomes" id="UP001620626">
    <property type="component" value="Unassembled WGS sequence"/>
</dbReference>
<name>A0ABD2HYQ7_9BILA</name>
<accession>A0ABD2HYQ7</accession>
<evidence type="ECO:0000256" key="1">
    <source>
        <dbReference type="SAM" id="Coils"/>
    </source>
</evidence>
<dbReference type="SUPFAM" id="SSF57997">
    <property type="entry name" value="Tropomyosin"/>
    <property type="match status" value="1"/>
</dbReference>
<keyword evidence="1" id="KW-0175">Coiled coil</keyword>
<keyword evidence="3" id="KW-1185">Reference proteome</keyword>
<dbReference type="AlphaFoldDB" id="A0ABD2HYQ7"/>
<dbReference type="EMBL" id="JBICBT010001317">
    <property type="protein sequence ID" value="KAL3073429.1"/>
    <property type="molecule type" value="Genomic_DNA"/>
</dbReference>
<reference evidence="2 3" key="1">
    <citation type="submission" date="2024-10" db="EMBL/GenBank/DDBJ databases">
        <authorList>
            <person name="Kim D."/>
        </authorList>
    </citation>
    <scope>NUCLEOTIDE SEQUENCE [LARGE SCALE GENOMIC DNA]</scope>
    <source>
        <strain evidence="2">BH-2024</strain>
    </source>
</reference>
<organism evidence="2 3">
    <name type="scientific">Heterodera trifolii</name>
    <dbReference type="NCBI Taxonomy" id="157864"/>
    <lineage>
        <taxon>Eukaryota</taxon>
        <taxon>Metazoa</taxon>
        <taxon>Ecdysozoa</taxon>
        <taxon>Nematoda</taxon>
        <taxon>Chromadorea</taxon>
        <taxon>Rhabditida</taxon>
        <taxon>Tylenchina</taxon>
        <taxon>Tylenchomorpha</taxon>
        <taxon>Tylenchoidea</taxon>
        <taxon>Heteroderidae</taxon>
        <taxon>Heteroderinae</taxon>
        <taxon>Heterodera</taxon>
    </lineage>
</organism>
<comment type="caution">
    <text evidence="2">The sequence shown here is derived from an EMBL/GenBank/DDBJ whole genome shotgun (WGS) entry which is preliminary data.</text>
</comment>
<proteinExistence type="predicted"/>
<protein>
    <submittedName>
        <fullName evidence="2">Uncharacterized protein</fullName>
    </submittedName>
</protein>
<evidence type="ECO:0000313" key="3">
    <source>
        <dbReference type="Proteomes" id="UP001620626"/>
    </source>
</evidence>
<feature type="coiled-coil region" evidence="1">
    <location>
        <begin position="53"/>
        <end position="108"/>
    </location>
</feature>